<sequence length="1267" mass="141950">MFVSVRAITLLNWNLDYSQYSTFSTPQIHQDENTLQPGPVPINPSLEPYLQRQRSGGSFSCGKGPIAALAPLLGPERMDGSGQNVPIPIQIFLWQQTRKDTNLQNLGAAESKLLYILHWIILDAAEECAEADYEKGIYQTNPFFYLFPISSITLFVYLLAPLCHQIKEGDLQETFRLENGVKLWHPIWEYRHPDTRCFTALCKPKPNSWPTGSKSRRVYVPSEVLPYLGRKTSTGEQYLGADSPPSQTASIYFDHPTSGKTSEDEGWVSSPKDTVFPETIPEESSSTEEEHVVIFRLPSLAESDGIKESQIYSAYDASIFHSQNRFAKSPSDLPSSESHVKGAGGRQGSVDKDSMLSTRTCTVETSLSATLLDVAVMRCLFISQWPEEGVYWAIQFLYHRLRDVVDTKKQEPEPRKRSNSMPAPPTPMPFVESPKIEKDFIEVPVLNDVSLRSEAPLSFSQKEYTHTRRASEKFKKCIRMADLKAFVGTKLLSKSERALENIGQDESRSKVLYTQECHRSLDTGDVHLATGLSSSKLLDPNVKTNLFKGKSMPSLRYTGDNRRDWCMETSPHPIITVTEHTPAPSPDFVKHKHRLPGLGSVDSSVDFRKGLRRSKTDSQINYSFDGVPEAPGSSHYITPEGDIDLAVVMKGIQSIVMRENTICSLRVCEGILNVTEVIMGMNEEGDTSTFTSFLTCLTSVIKHLGCHHGCGESQRGPPADFLRSQVHILLSRLYKASSKAFGKFFKQFVDGQSILEVVDFFHCYTGFCVDPSSLLSPLNQKRGGVARSPDSGCNQGIFGPFNPPPIATGVEGHIFSFVFKKLITKLVLASKEIKSQENMPGAPVVSRATSLLECAHFVHQCNKGQWPTWMKHNMSLSRPSGPHNSIRNSSTTVRRSHIVQRAMGNMFYQWAEVLGQRLEEILNDDKNHTQTVINLLDDENKQKELLLEDEEEDFLDESCRGMLGSNCPIALRLVACVLLMEITAFMRETYQTLPKISPNCKEKHQGPWGDKVYSKEANRRWSMAISSMGQSQASAQSLQSIAGDKGDGNQVERKISFVLQEPDNESEASSNTTLALQSAGPNRCRTSEKCRHFRIEVIHPSLGKRFPGRKVQECSVTISRRRVRPIPTIRMKLPPCHGLRYLKVYGEEFGIPGDDEKTPPEEPAKKPEGKKGRKVSDQVSPIKIKESKKDKEKEKDKDKNDKGEGSQGKDSHKDAIDHDATTKGGKHSEKKEQEKLKEPPPILKYIKAQVRPNFQSPSAHRKTIMPL</sequence>
<feature type="domain" description="Cation channel complex component UNC80 N-terminal" evidence="2">
    <location>
        <begin position="97"/>
        <end position="205"/>
    </location>
</feature>
<organism evidence="4 5">
    <name type="scientific">Nesidiocoris tenuis</name>
    <dbReference type="NCBI Taxonomy" id="355587"/>
    <lineage>
        <taxon>Eukaryota</taxon>
        <taxon>Metazoa</taxon>
        <taxon>Ecdysozoa</taxon>
        <taxon>Arthropoda</taxon>
        <taxon>Hexapoda</taxon>
        <taxon>Insecta</taxon>
        <taxon>Pterygota</taxon>
        <taxon>Neoptera</taxon>
        <taxon>Paraneoptera</taxon>
        <taxon>Hemiptera</taxon>
        <taxon>Heteroptera</taxon>
        <taxon>Panheteroptera</taxon>
        <taxon>Cimicomorpha</taxon>
        <taxon>Miridae</taxon>
        <taxon>Dicyphina</taxon>
        <taxon>Nesidiocoris</taxon>
    </lineage>
</organism>
<dbReference type="InterPro" id="IPR045852">
    <property type="entry name" value="UNC80_central"/>
</dbReference>
<evidence type="ECO:0000313" key="5">
    <source>
        <dbReference type="Proteomes" id="UP000479000"/>
    </source>
</evidence>
<feature type="compositionally biased region" description="Polar residues" evidence="1">
    <location>
        <begin position="326"/>
        <end position="337"/>
    </location>
</feature>
<dbReference type="InterPro" id="IPR031542">
    <property type="entry name" value="UNC80_N"/>
</dbReference>
<dbReference type="OrthoDB" id="5584001at2759"/>
<feature type="region of interest" description="Disordered" evidence="1">
    <location>
        <begin position="326"/>
        <end position="357"/>
    </location>
</feature>
<dbReference type="Proteomes" id="UP000479000">
    <property type="component" value="Unassembled WGS sequence"/>
</dbReference>
<proteinExistence type="predicted"/>
<keyword evidence="5" id="KW-1185">Reference proteome</keyword>
<feature type="domain" description="Protein UNC80 central region" evidence="3">
    <location>
        <begin position="842"/>
        <end position="1084"/>
    </location>
</feature>
<gene>
    <name evidence="4" type="ORF">NTEN_LOCUS561</name>
</gene>
<feature type="region of interest" description="Disordered" evidence="1">
    <location>
        <begin position="1061"/>
        <end position="1080"/>
    </location>
</feature>
<feature type="region of interest" description="Disordered" evidence="1">
    <location>
        <begin position="236"/>
        <end position="272"/>
    </location>
</feature>
<evidence type="ECO:0000259" key="3">
    <source>
        <dbReference type="Pfam" id="PF19424"/>
    </source>
</evidence>
<evidence type="ECO:0000259" key="2">
    <source>
        <dbReference type="Pfam" id="PF15778"/>
    </source>
</evidence>
<dbReference type="PANTHER" id="PTHR31781">
    <property type="entry name" value="UNC80"/>
    <property type="match status" value="1"/>
</dbReference>
<dbReference type="Pfam" id="PF15778">
    <property type="entry name" value="UNC80_N"/>
    <property type="match status" value="1"/>
</dbReference>
<dbReference type="GO" id="GO:0055080">
    <property type="term" value="P:monoatomic cation homeostasis"/>
    <property type="evidence" value="ECO:0007669"/>
    <property type="project" value="TreeGrafter"/>
</dbReference>
<feature type="compositionally biased region" description="Basic and acidic residues" evidence="1">
    <location>
        <begin position="1183"/>
        <end position="1238"/>
    </location>
</feature>
<dbReference type="EMBL" id="CADCXU010000972">
    <property type="protein sequence ID" value="CAA9993658.1"/>
    <property type="molecule type" value="Genomic_DNA"/>
</dbReference>
<feature type="region of interest" description="Disordered" evidence="1">
    <location>
        <begin position="1151"/>
        <end position="1267"/>
    </location>
</feature>
<name>A0A6H5FUE3_9HEMI</name>
<feature type="compositionally biased region" description="Basic and acidic residues" evidence="1">
    <location>
        <begin position="407"/>
        <end position="416"/>
    </location>
</feature>
<reference evidence="4 5" key="1">
    <citation type="submission" date="2020-02" db="EMBL/GenBank/DDBJ databases">
        <authorList>
            <person name="Ferguson B K."/>
        </authorList>
    </citation>
    <scope>NUCLEOTIDE SEQUENCE [LARGE SCALE GENOMIC DNA]</scope>
</reference>
<dbReference type="GO" id="GO:0034703">
    <property type="term" value="C:cation channel complex"/>
    <property type="evidence" value="ECO:0007669"/>
    <property type="project" value="TreeGrafter"/>
</dbReference>
<feature type="region of interest" description="Disordered" evidence="1">
    <location>
        <begin position="407"/>
        <end position="428"/>
    </location>
</feature>
<dbReference type="GO" id="GO:0005261">
    <property type="term" value="F:monoatomic cation channel activity"/>
    <property type="evidence" value="ECO:0007669"/>
    <property type="project" value="TreeGrafter"/>
</dbReference>
<feature type="compositionally biased region" description="Basic and acidic residues" evidence="1">
    <location>
        <begin position="1154"/>
        <end position="1176"/>
    </location>
</feature>
<dbReference type="AlphaFoldDB" id="A0A6H5FUE3"/>
<evidence type="ECO:0000313" key="4">
    <source>
        <dbReference type="EMBL" id="CAA9993658.1"/>
    </source>
</evidence>
<dbReference type="Pfam" id="PF19424">
    <property type="entry name" value="UNC80"/>
    <property type="match status" value="1"/>
</dbReference>
<protein>
    <submittedName>
        <fullName evidence="4">Uncharacterized protein</fullName>
    </submittedName>
</protein>
<evidence type="ECO:0000256" key="1">
    <source>
        <dbReference type="SAM" id="MobiDB-lite"/>
    </source>
</evidence>
<feature type="compositionally biased region" description="Polar residues" evidence="1">
    <location>
        <begin position="1067"/>
        <end position="1080"/>
    </location>
</feature>
<accession>A0A6H5FUE3</accession>
<dbReference type="PANTHER" id="PTHR31781:SF1">
    <property type="entry name" value="PROTEIN UNC-80 HOMOLOG"/>
    <property type="match status" value="1"/>
</dbReference>
<dbReference type="GO" id="GO:0030424">
    <property type="term" value="C:axon"/>
    <property type="evidence" value="ECO:0007669"/>
    <property type="project" value="TreeGrafter"/>
</dbReference>